<organism evidence="1 2">
    <name type="scientific">Suillus subaureus</name>
    <dbReference type="NCBI Taxonomy" id="48587"/>
    <lineage>
        <taxon>Eukaryota</taxon>
        <taxon>Fungi</taxon>
        <taxon>Dikarya</taxon>
        <taxon>Basidiomycota</taxon>
        <taxon>Agaricomycotina</taxon>
        <taxon>Agaricomycetes</taxon>
        <taxon>Agaricomycetidae</taxon>
        <taxon>Boletales</taxon>
        <taxon>Suillineae</taxon>
        <taxon>Suillaceae</taxon>
        <taxon>Suillus</taxon>
    </lineage>
</organism>
<dbReference type="GeneID" id="64638418"/>
<dbReference type="EMBL" id="JABBWG010000060">
    <property type="protein sequence ID" value="KAG1804252.1"/>
    <property type="molecule type" value="Genomic_DNA"/>
</dbReference>
<keyword evidence="2" id="KW-1185">Reference proteome</keyword>
<evidence type="ECO:0000313" key="1">
    <source>
        <dbReference type="EMBL" id="KAG1804252.1"/>
    </source>
</evidence>
<reference evidence="1" key="1">
    <citation type="journal article" date="2020" name="New Phytol.">
        <title>Comparative genomics reveals dynamic genome evolution in host specialist ectomycorrhizal fungi.</title>
        <authorList>
            <person name="Lofgren L.A."/>
            <person name="Nguyen N.H."/>
            <person name="Vilgalys R."/>
            <person name="Ruytinx J."/>
            <person name="Liao H.L."/>
            <person name="Branco S."/>
            <person name="Kuo A."/>
            <person name="LaButti K."/>
            <person name="Lipzen A."/>
            <person name="Andreopoulos W."/>
            <person name="Pangilinan J."/>
            <person name="Riley R."/>
            <person name="Hundley H."/>
            <person name="Na H."/>
            <person name="Barry K."/>
            <person name="Grigoriev I.V."/>
            <person name="Stajich J.E."/>
            <person name="Kennedy P.G."/>
        </authorList>
    </citation>
    <scope>NUCLEOTIDE SEQUENCE</scope>
    <source>
        <strain evidence="1">MN1</strain>
    </source>
</reference>
<sequence length="108" mass="11874">MTDSYSNQRNDGGLPFLVGPRDATMGTRISLAPRLYLDTISEPAIPLPRQVCPASYVPCTWCLHRPAHCPSYVFPTLRPSLPLASPLSCDILVRAASAQFRTNFEPSL</sequence>
<gene>
    <name evidence="1" type="ORF">BJ212DRAFT_941559</name>
</gene>
<proteinExistence type="predicted"/>
<name>A0A9P7DVJ7_9AGAM</name>
<evidence type="ECO:0000313" key="2">
    <source>
        <dbReference type="Proteomes" id="UP000807769"/>
    </source>
</evidence>
<dbReference type="Proteomes" id="UP000807769">
    <property type="component" value="Unassembled WGS sequence"/>
</dbReference>
<accession>A0A9P7DVJ7</accession>
<dbReference type="AlphaFoldDB" id="A0A9P7DVJ7"/>
<comment type="caution">
    <text evidence="1">The sequence shown here is derived from an EMBL/GenBank/DDBJ whole genome shotgun (WGS) entry which is preliminary data.</text>
</comment>
<protein>
    <submittedName>
        <fullName evidence="1">Uncharacterized protein</fullName>
    </submittedName>
</protein>
<dbReference type="RefSeq" id="XP_041186852.1">
    <property type="nucleotide sequence ID" value="XM_041344402.1"/>
</dbReference>